<organism evidence="2 3">
    <name type="scientific">Rangifer tarandus platyrhynchus</name>
    <name type="common">Svalbard reindeer</name>
    <dbReference type="NCBI Taxonomy" id="3082113"/>
    <lineage>
        <taxon>Eukaryota</taxon>
        <taxon>Metazoa</taxon>
        <taxon>Chordata</taxon>
        <taxon>Craniata</taxon>
        <taxon>Vertebrata</taxon>
        <taxon>Euteleostomi</taxon>
        <taxon>Mammalia</taxon>
        <taxon>Eutheria</taxon>
        <taxon>Laurasiatheria</taxon>
        <taxon>Artiodactyla</taxon>
        <taxon>Ruminantia</taxon>
        <taxon>Pecora</taxon>
        <taxon>Cervidae</taxon>
        <taxon>Odocoileinae</taxon>
        <taxon>Rangifer</taxon>
    </lineage>
</organism>
<dbReference type="Proteomes" id="UP001176941">
    <property type="component" value="Chromosome 24"/>
</dbReference>
<reference evidence="2" key="1">
    <citation type="submission" date="2023-04" db="EMBL/GenBank/DDBJ databases">
        <authorList>
            <consortium name="ELIXIR-Norway"/>
        </authorList>
    </citation>
    <scope>NUCLEOTIDE SEQUENCE [LARGE SCALE GENOMIC DNA]</scope>
</reference>
<dbReference type="EMBL" id="OX459960">
    <property type="protein sequence ID" value="CAI9165590.1"/>
    <property type="molecule type" value="Genomic_DNA"/>
</dbReference>
<name>A0ABN8YWS7_RANTA</name>
<proteinExistence type="predicted"/>
<evidence type="ECO:0000313" key="2">
    <source>
        <dbReference type="EMBL" id="CAI9165590.1"/>
    </source>
</evidence>
<keyword evidence="3" id="KW-1185">Reference proteome</keyword>
<gene>
    <name evidence="2" type="ORF">MRATA1EN1_LOCUS14552</name>
</gene>
<feature type="compositionally biased region" description="Basic and acidic residues" evidence="1">
    <location>
        <begin position="136"/>
        <end position="148"/>
    </location>
</feature>
<sequence>MAKVPERATVGRYRSVCHSISGSAPPPEASRDARQRNTAVTKCRFTCPMHGEAKQHTSEFGAEKGLPPGPHAGSHNCNRGGEARPFKVLLRQQSAAQESCPGGGGHPGLQSVGPSPRLHSPRSLGAGEDYGVLRAHAGEEGSGDDHGTAKTTLSSSLGKCRPPQTCSRHCSPHEPKEAPATTPGRHSQHIPWCAPFSAVREERPVPRCLSGTSIQCEFQPELIHLPPGP</sequence>
<feature type="region of interest" description="Disordered" evidence="1">
    <location>
        <begin position="16"/>
        <end position="37"/>
    </location>
</feature>
<evidence type="ECO:0000313" key="3">
    <source>
        <dbReference type="Proteomes" id="UP001176941"/>
    </source>
</evidence>
<feature type="region of interest" description="Disordered" evidence="1">
    <location>
        <begin position="55"/>
        <end position="81"/>
    </location>
</feature>
<feature type="region of interest" description="Disordered" evidence="1">
    <location>
        <begin position="93"/>
        <end position="190"/>
    </location>
</feature>
<accession>A0ABN8YWS7</accession>
<evidence type="ECO:0000256" key="1">
    <source>
        <dbReference type="SAM" id="MobiDB-lite"/>
    </source>
</evidence>
<protein>
    <submittedName>
        <fullName evidence="2">Uncharacterized protein</fullName>
    </submittedName>
</protein>